<dbReference type="PANTHER" id="PTHR12526:SF510">
    <property type="entry name" value="D-INOSITOL 3-PHOSPHATE GLYCOSYLTRANSFERASE"/>
    <property type="match status" value="1"/>
</dbReference>
<evidence type="ECO:0000259" key="4">
    <source>
        <dbReference type="Pfam" id="PF13439"/>
    </source>
</evidence>
<accession>A0A517LXP7</accession>
<organism evidence="5 6">
    <name type="scientific">Rosistilla ulvae</name>
    <dbReference type="NCBI Taxonomy" id="1930277"/>
    <lineage>
        <taxon>Bacteria</taxon>
        <taxon>Pseudomonadati</taxon>
        <taxon>Planctomycetota</taxon>
        <taxon>Planctomycetia</taxon>
        <taxon>Pirellulales</taxon>
        <taxon>Pirellulaceae</taxon>
        <taxon>Rosistilla</taxon>
    </lineage>
</organism>
<dbReference type="InterPro" id="IPR028098">
    <property type="entry name" value="Glyco_trans_4-like_N"/>
</dbReference>
<name>A0A517LXP7_9BACT</name>
<keyword evidence="2 5" id="KW-0808">Transferase</keyword>
<reference evidence="5 6" key="1">
    <citation type="submission" date="2019-02" db="EMBL/GenBank/DDBJ databases">
        <title>Deep-cultivation of Planctomycetes and their phenomic and genomic characterization uncovers novel biology.</title>
        <authorList>
            <person name="Wiegand S."/>
            <person name="Jogler M."/>
            <person name="Boedeker C."/>
            <person name="Pinto D."/>
            <person name="Vollmers J."/>
            <person name="Rivas-Marin E."/>
            <person name="Kohn T."/>
            <person name="Peeters S.H."/>
            <person name="Heuer A."/>
            <person name="Rast P."/>
            <person name="Oberbeckmann S."/>
            <person name="Bunk B."/>
            <person name="Jeske O."/>
            <person name="Meyerdierks A."/>
            <person name="Storesund J.E."/>
            <person name="Kallscheuer N."/>
            <person name="Luecker S."/>
            <person name="Lage O.M."/>
            <person name="Pohl T."/>
            <person name="Merkel B.J."/>
            <person name="Hornburger P."/>
            <person name="Mueller R.-W."/>
            <person name="Bruemmer F."/>
            <person name="Labrenz M."/>
            <person name="Spormann A.M."/>
            <person name="Op den Camp H."/>
            <person name="Overmann J."/>
            <person name="Amann R."/>
            <person name="Jetten M.S.M."/>
            <person name="Mascher T."/>
            <person name="Medema M.H."/>
            <person name="Devos D.P."/>
            <person name="Kaster A.-K."/>
            <person name="Ovreas L."/>
            <person name="Rohde M."/>
            <person name="Galperin M.Y."/>
            <person name="Jogler C."/>
        </authorList>
    </citation>
    <scope>NUCLEOTIDE SEQUENCE [LARGE SCALE GENOMIC DNA]</scope>
    <source>
        <strain evidence="5 6">EC9</strain>
    </source>
</reference>
<dbReference type="GO" id="GO:0004373">
    <property type="term" value="F:alpha-1,4-glucan glucosyltransferase (UDP-glucose donor) activity"/>
    <property type="evidence" value="ECO:0007669"/>
    <property type="project" value="UniProtKB-EC"/>
</dbReference>
<dbReference type="OrthoDB" id="9775208at2"/>
<keyword evidence="1 5" id="KW-0328">Glycosyltransferase</keyword>
<protein>
    <submittedName>
        <fullName evidence="5">Glycogen synthase</fullName>
        <ecNumber evidence="5">2.4.1.11</ecNumber>
    </submittedName>
</protein>
<proteinExistence type="predicted"/>
<dbReference type="EC" id="2.4.1.11" evidence="5"/>
<dbReference type="Proteomes" id="UP000319557">
    <property type="component" value="Chromosome"/>
</dbReference>
<evidence type="ECO:0000313" key="6">
    <source>
        <dbReference type="Proteomes" id="UP000319557"/>
    </source>
</evidence>
<dbReference type="RefSeq" id="WP_145343748.1">
    <property type="nucleotide sequence ID" value="NZ_CP036261.1"/>
</dbReference>
<sequence>MRIAWISYGFEELCVQNVNALAEEHEVLLVMPHPQPGETQYAISDRVQHFGFDEPRLRQPLRQLSCVAAIRRQIDAFKPDVVHFQQGHMWFNTALRSLKRYPLVATIHDPRHHAGDMSSRKTPQWVMDYGFRKADHVIVHGEALAAQVQQLFGFASDRVHVVAHVAMGQVEGATDVAEEPHNVLFFGRIWDYKGLEYLIAAEPMIAAEVPDAKIVIAGRGDDFSRYQKLIGDSPRFEIHNRWISDQQRAEFFQRAAIVVLPYTEATQSGVVPVAQMYAKPVVATRVGALAECVLDRQTGLLVPPRDPQALAAAIIQLLKDPAQRRALGDAGFDRLQAEASPAVVARQTVAVYEQAIVDRQRGSKPSPAQASAAQPTQTLGSPSHVNQ</sequence>
<gene>
    <name evidence="5" type="ORF">EC9_15820</name>
</gene>
<dbReference type="Pfam" id="PF13439">
    <property type="entry name" value="Glyco_transf_4"/>
    <property type="match status" value="1"/>
</dbReference>
<feature type="region of interest" description="Disordered" evidence="3">
    <location>
        <begin position="358"/>
        <end position="387"/>
    </location>
</feature>
<dbReference type="PANTHER" id="PTHR12526">
    <property type="entry name" value="GLYCOSYLTRANSFERASE"/>
    <property type="match status" value="1"/>
</dbReference>
<dbReference type="EMBL" id="CP036261">
    <property type="protein sequence ID" value="QDS87404.1"/>
    <property type="molecule type" value="Genomic_DNA"/>
</dbReference>
<keyword evidence="6" id="KW-1185">Reference proteome</keyword>
<dbReference type="SUPFAM" id="SSF53756">
    <property type="entry name" value="UDP-Glycosyltransferase/glycogen phosphorylase"/>
    <property type="match status" value="1"/>
</dbReference>
<evidence type="ECO:0000256" key="1">
    <source>
        <dbReference type="ARBA" id="ARBA00022676"/>
    </source>
</evidence>
<evidence type="ECO:0000313" key="5">
    <source>
        <dbReference type="EMBL" id="QDS87404.1"/>
    </source>
</evidence>
<evidence type="ECO:0000256" key="2">
    <source>
        <dbReference type="ARBA" id="ARBA00022679"/>
    </source>
</evidence>
<feature type="domain" description="Glycosyltransferase subfamily 4-like N-terminal" evidence="4">
    <location>
        <begin position="14"/>
        <end position="162"/>
    </location>
</feature>
<feature type="compositionally biased region" description="Low complexity" evidence="3">
    <location>
        <begin position="365"/>
        <end position="378"/>
    </location>
</feature>
<dbReference type="Pfam" id="PF13692">
    <property type="entry name" value="Glyco_trans_1_4"/>
    <property type="match status" value="1"/>
</dbReference>
<dbReference type="AlphaFoldDB" id="A0A517LXP7"/>
<evidence type="ECO:0000256" key="3">
    <source>
        <dbReference type="SAM" id="MobiDB-lite"/>
    </source>
</evidence>
<dbReference type="Gene3D" id="3.40.50.2000">
    <property type="entry name" value="Glycogen Phosphorylase B"/>
    <property type="match status" value="2"/>
</dbReference>
<dbReference type="CDD" id="cd03801">
    <property type="entry name" value="GT4_PimA-like"/>
    <property type="match status" value="1"/>
</dbReference>
<dbReference type="KEGG" id="ruv:EC9_15820"/>